<dbReference type="EMBL" id="SWLB01000006">
    <property type="protein sequence ID" value="KAF3337587.1"/>
    <property type="molecule type" value="Genomic_DNA"/>
</dbReference>
<dbReference type="Proteomes" id="UP000623129">
    <property type="component" value="Unassembled WGS sequence"/>
</dbReference>
<feature type="region of interest" description="Disordered" evidence="1">
    <location>
        <begin position="105"/>
        <end position="152"/>
    </location>
</feature>
<protein>
    <submittedName>
        <fullName evidence="2">Protein FAR1-RELATED SEQUENCE 12</fullName>
    </submittedName>
</protein>
<evidence type="ECO:0000313" key="2">
    <source>
        <dbReference type="EMBL" id="KAF3337587.1"/>
    </source>
</evidence>
<gene>
    <name evidence="2" type="ORF">FCM35_KLT18174</name>
</gene>
<dbReference type="PANTHER" id="PTHR46328">
    <property type="entry name" value="FAR-RED IMPAIRED RESPONSIVE (FAR1) FAMILY PROTEIN-RELATED"/>
    <property type="match status" value="1"/>
</dbReference>
<dbReference type="OrthoDB" id="690128at2759"/>
<comment type="caution">
    <text evidence="2">The sequence shown here is derived from an EMBL/GenBank/DDBJ whole genome shotgun (WGS) entry which is preliminary data.</text>
</comment>
<evidence type="ECO:0000256" key="1">
    <source>
        <dbReference type="SAM" id="MobiDB-lite"/>
    </source>
</evidence>
<accession>A0A833VFD6</accession>
<organism evidence="2 3">
    <name type="scientific">Carex littledalei</name>
    <dbReference type="NCBI Taxonomy" id="544730"/>
    <lineage>
        <taxon>Eukaryota</taxon>
        <taxon>Viridiplantae</taxon>
        <taxon>Streptophyta</taxon>
        <taxon>Embryophyta</taxon>
        <taxon>Tracheophyta</taxon>
        <taxon>Spermatophyta</taxon>
        <taxon>Magnoliopsida</taxon>
        <taxon>Liliopsida</taxon>
        <taxon>Poales</taxon>
        <taxon>Cyperaceae</taxon>
        <taxon>Cyperoideae</taxon>
        <taxon>Cariceae</taxon>
        <taxon>Carex</taxon>
        <taxon>Carex subgen. Euthyceras</taxon>
    </lineage>
</organism>
<keyword evidence="3" id="KW-1185">Reference proteome</keyword>
<name>A0A833VFD6_9POAL</name>
<dbReference type="PANTHER" id="PTHR46328:SF27">
    <property type="entry name" value="OS12G0287500 PROTEIN"/>
    <property type="match status" value="1"/>
</dbReference>
<proteinExistence type="predicted"/>
<evidence type="ECO:0000313" key="3">
    <source>
        <dbReference type="Proteomes" id="UP000623129"/>
    </source>
</evidence>
<feature type="compositionally biased region" description="Acidic residues" evidence="1">
    <location>
        <begin position="133"/>
        <end position="152"/>
    </location>
</feature>
<reference evidence="2" key="1">
    <citation type="submission" date="2020-01" db="EMBL/GenBank/DDBJ databases">
        <title>Genome sequence of Kobresia littledalei, the first chromosome-level genome in the family Cyperaceae.</title>
        <authorList>
            <person name="Qu G."/>
        </authorList>
    </citation>
    <scope>NUCLEOTIDE SEQUENCE</scope>
    <source>
        <strain evidence="2">C.B.Clarke</strain>
        <tissue evidence="2">Leaf</tissue>
    </source>
</reference>
<sequence length="152" mass="17032">MLLGSSNISVDEDDYAPKIQLRSDVTDPYIYVMEELPTEEEEDVPNVASKPYVGMEFNTSEKAYTFYNDYACRVGFSIRKATQGKNRDGVSSIRTIGVSSSSICNAKEGHNARTCPQKGEKGSKKGKKKENDHDDIEEEELEDSEESEESEE</sequence>
<dbReference type="AlphaFoldDB" id="A0A833VFD6"/>